<feature type="region of interest" description="Disordered" evidence="1">
    <location>
        <begin position="38"/>
        <end position="75"/>
    </location>
</feature>
<dbReference type="RefSeq" id="XP_003031844.1">
    <property type="nucleotide sequence ID" value="XM_003031798.1"/>
</dbReference>
<accession>D8Q5B5</accession>
<evidence type="ECO:0000256" key="2">
    <source>
        <dbReference type="SAM" id="SignalP"/>
    </source>
</evidence>
<keyword evidence="2" id="KW-0732">Signal</keyword>
<dbReference type="AlphaFoldDB" id="D8Q5B5"/>
<dbReference type="OrthoDB" id="10424033at2759"/>
<evidence type="ECO:0000256" key="1">
    <source>
        <dbReference type="SAM" id="MobiDB-lite"/>
    </source>
</evidence>
<keyword evidence="4" id="KW-1185">Reference proteome</keyword>
<dbReference type="VEuPathDB" id="FungiDB:SCHCODRAFT_01032540"/>
<feature type="chain" id="PRO_5003120553" evidence="2">
    <location>
        <begin position="19"/>
        <end position="199"/>
    </location>
</feature>
<proteinExistence type="predicted"/>
<gene>
    <name evidence="3" type="ORF">SCHCODRAFT_234976</name>
</gene>
<protein>
    <submittedName>
        <fullName evidence="3">Uncharacterized protein</fullName>
    </submittedName>
</protein>
<sequence length="199" mass="22648">MKLSLAVIFSVVATSALAVPLFEPCQRNDNRELLMRRRIRRSAAKTERDRSTGRRGQWRMSPSQQKRSEVVESREEGAIKYPTWNKEDKRTDDARWVGANWSLEDKRTTEEYAIAHQWGHEDKRAEDHCKALALEARSAKHVLMLVPTAAQERTVSGPMPLAGIYEAWVASCELEPDDAFQMGREEAHYLKGPVSPGIT</sequence>
<dbReference type="EMBL" id="GL377306">
    <property type="protein sequence ID" value="EFI96941.1"/>
    <property type="molecule type" value="Genomic_DNA"/>
</dbReference>
<dbReference type="InParanoid" id="D8Q5B5"/>
<reference evidence="3 4" key="1">
    <citation type="journal article" date="2010" name="Nat. Biotechnol.">
        <title>Genome sequence of the model mushroom Schizophyllum commune.</title>
        <authorList>
            <person name="Ohm R.A."/>
            <person name="de Jong J.F."/>
            <person name="Lugones L.G."/>
            <person name="Aerts A."/>
            <person name="Kothe E."/>
            <person name="Stajich J.E."/>
            <person name="de Vries R.P."/>
            <person name="Record E."/>
            <person name="Levasseur A."/>
            <person name="Baker S.E."/>
            <person name="Bartholomew K.A."/>
            <person name="Coutinho P.M."/>
            <person name="Erdmann S."/>
            <person name="Fowler T.J."/>
            <person name="Gathman A.C."/>
            <person name="Lombard V."/>
            <person name="Henrissat B."/>
            <person name="Knabe N."/>
            <person name="Kuees U."/>
            <person name="Lilly W.W."/>
            <person name="Lindquist E."/>
            <person name="Lucas S."/>
            <person name="Magnuson J.K."/>
            <person name="Piumi F."/>
            <person name="Raudaskoski M."/>
            <person name="Salamov A."/>
            <person name="Schmutz J."/>
            <person name="Schwarze F.W.M.R."/>
            <person name="vanKuyk P.A."/>
            <person name="Horton J.S."/>
            <person name="Grigoriev I.V."/>
            <person name="Woesten H.A.B."/>
        </authorList>
    </citation>
    <scope>NUCLEOTIDE SEQUENCE [LARGE SCALE GENOMIC DNA]</scope>
    <source>
        <strain evidence="4">H4-8 / FGSC 9210</strain>
    </source>
</reference>
<feature type="compositionally biased region" description="Basic and acidic residues" evidence="1">
    <location>
        <begin position="66"/>
        <end position="75"/>
    </location>
</feature>
<evidence type="ECO:0000313" key="4">
    <source>
        <dbReference type="Proteomes" id="UP000007431"/>
    </source>
</evidence>
<evidence type="ECO:0000313" key="3">
    <source>
        <dbReference type="EMBL" id="EFI96941.1"/>
    </source>
</evidence>
<dbReference type="GeneID" id="9596367"/>
<dbReference type="Proteomes" id="UP000007431">
    <property type="component" value="Unassembled WGS sequence"/>
</dbReference>
<feature type="signal peptide" evidence="2">
    <location>
        <begin position="1"/>
        <end position="18"/>
    </location>
</feature>
<dbReference type="HOGENOM" id="CLU_1372919_0_0_1"/>
<dbReference type="KEGG" id="scm:SCHCO_01032540"/>
<organism evidence="4">
    <name type="scientific">Schizophyllum commune (strain H4-8 / FGSC 9210)</name>
    <name type="common">Split gill fungus</name>
    <dbReference type="NCBI Taxonomy" id="578458"/>
    <lineage>
        <taxon>Eukaryota</taxon>
        <taxon>Fungi</taxon>
        <taxon>Dikarya</taxon>
        <taxon>Basidiomycota</taxon>
        <taxon>Agaricomycotina</taxon>
        <taxon>Agaricomycetes</taxon>
        <taxon>Agaricomycetidae</taxon>
        <taxon>Agaricales</taxon>
        <taxon>Schizophyllaceae</taxon>
        <taxon>Schizophyllum</taxon>
    </lineage>
</organism>
<name>D8Q5B5_SCHCM</name>